<evidence type="ECO:0000256" key="12">
    <source>
        <dbReference type="SAM" id="MobiDB-lite"/>
    </source>
</evidence>
<dbReference type="SUPFAM" id="SSF56935">
    <property type="entry name" value="Porins"/>
    <property type="match status" value="1"/>
</dbReference>
<dbReference type="PROSITE" id="PS00430">
    <property type="entry name" value="TONB_DEPENDENT_REC_1"/>
    <property type="match status" value="1"/>
</dbReference>
<dbReference type="Proteomes" id="UP001317822">
    <property type="component" value="Chromosome"/>
</dbReference>
<evidence type="ECO:0000256" key="1">
    <source>
        <dbReference type="ARBA" id="ARBA00004571"/>
    </source>
</evidence>
<evidence type="ECO:0000256" key="6">
    <source>
        <dbReference type="ARBA" id="ARBA00023077"/>
    </source>
</evidence>
<feature type="short sequence motif" description="TonB box" evidence="10">
    <location>
        <begin position="63"/>
        <end position="69"/>
    </location>
</feature>
<dbReference type="PANTHER" id="PTHR47234:SF3">
    <property type="entry name" value="SECRETIN_TONB SHORT N-TERMINAL DOMAIN-CONTAINING PROTEIN"/>
    <property type="match status" value="1"/>
</dbReference>
<dbReference type="Pfam" id="PF07715">
    <property type="entry name" value="Plug"/>
    <property type="match status" value="1"/>
</dbReference>
<dbReference type="InterPro" id="IPR037066">
    <property type="entry name" value="Plug_dom_sf"/>
</dbReference>
<gene>
    <name evidence="16" type="ORF">LA521A_26200</name>
</gene>
<evidence type="ECO:0000256" key="8">
    <source>
        <dbReference type="ARBA" id="ARBA00023237"/>
    </source>
</evidence>
<evidence type="ECO:0000259" key="14">
    <source>
        <dbReference type="Pfam" id="PF00593"/>
    </source>
</evidence>
<evidence type="ECO:0000256" key="11">
    <source>
        <dbReference type="RuleBase" id="RU003357"/>
    </source>
</evidence>
<accession>A0ABM8DFP5</accession>
<name>A0ABM8DFP5_9GAMM</name>
<dbReference type="InterPro" id="IPR010916">
    <property type="entry name" value="TonB_box_CS"/>
</dbReference>
<dbReference type="InterPro" id="IPR000531">
    <property type="entry name" value="Beta-barrel_TonB"/>
</dbReference>
<feature type="domain" description="TonB-dependent receptor-like beta-barrel" evidence="14">
    <location>
        <begin position="338"/>
        <end position="782"/>
    </location>
</feature>
<keyword evidence="7 9" id="KW-0472">Membrane</keyword>
<keyword evidence="17" id="KW-1185">Reference proteome</keyword>
<dbReference type="InterPro" id="IPR039426">
    <property type="entry name" value="TonB-dep_rcpt-like"/>
</dbReference>
<keyword evidence="2 9" id="KW-0813">Transport</keyword>
<proteinExistence type="inferred from homology"/>
<evidence type="ECO:0000256" key="10">
    <source>
        <dbReference type="PROSITE-ProRule" id="PRU10143"/>
    </source>
</evidence>
<dbReference type="Gene3D" id="2.40.170.20">
    <property type="entry name" value="TonB-dependent receptor, beta-barrel domain"/>
    <property type="match status" value="1"/>
</dbReference>
<dbReference type="RefSeq" id="WP_281779353.1">
    <property type="nucleotide sequence ID" value="NZ_AP027041.1"/>
</dbReference>
<sequence length="821" mass="88632">MSQHRRRLFRAPLFRAMNAALWLGGGLLVSAAASAQQAPPVTGEPQTVAEARAEETRAKTLDTVSVLGSRRIQRSSDTASMSPVDVLPMDQAAEEGAQFDLAQTLQYASPSFTSTRQTGADGADLIDGAALRGLGSDQTLVLVNGKRRHTVSLVNIYGARNRGNTGTDLNSIPLMAIDAVEVLRDGAAAQYGSDAIAGVMNISLKRDKGCEAVAGYGEYTRGDGENWLATAYCGAELATGGMFTVTGEWQDRGRSDRSVPKGSPRIIGDSEVTNRTVYLNGDSPLGDAPAEVYFTAGMQSRDASSAAFAREGIGSEDIPSRNSAAMYPDGFVPFIDGVLEDRYGILGLRGDAAQWHWDLSHTYGYNELRYTINNTLNASLANLDLLTGGAGISPASFDAGGFSFQQNTTNFDVSRYFDSALAGVNVAFGLEQREERYRIREGEEGSYLDYDGAGEGGNPGSQGFPGFQPGDVTDKSRDSTAGYVDVEVNFTDRFMMDYAVRYEDYSDFGSTLDGKIAAGFRATDTVMLRGSVSTGFRAPSLQQKYFSSTITDFISGEPVDVVIASNDSELARLAGVPNLTEETSQSATLGLTWTPRENVSLTLDLYRIDIDDRVVLSGDFDTSDPAIGPILEAMDVGLARFFFNAVDTRTEGADLTVTYDFDWADSKWSTYLGANWNKTEVTRVNTPPALAGREDTLLPERDRLFIENGAPRSKAVLGVDWTRGSWSASAKGIYFGEQELGTFSGTEAGVPNQHYASKASADVSLTYAFAENTKLTVGGSNVFDTFPTRQNPDETDNGHIYESVQFGLNGAAWYVRLWHKF</sequence>
<evidence type="ECO:0000259" key="15">
    <source>
        <dbReference type="Pfam" id="PF07715"/>
    </source>
</evidence>
<keyword evidence="6 10" id="KW-0798">TonB box</keyword>
<reference evidence="16 17" key="1">
    <citation type="journal article" date="2023" name="Int. J. Syst. Evol. Microbiol.">
        <title>Physiological and genomic analyses of cobalamin (vitamin B12)-auxotrophy of Lysobacter auxotrophicus sp. nov., a methionine-auxotrophic chitinolytic bacterium isolated from chitin-treated soil.</title>
        <authorList>
            <person name="Saito A."/>
            <person name="Dohra H."/>
            <person name="Hamada M."/>
            <person name="Moriuchi R."/>
            <person name="Kotsuchibashi Y."/>
            <person name="Mori K."/>
        </authorList>
    </citation>
    <scope>NUCLEOTIDE SEQUENCE [LARGE SCALE GENOMIC DNA]</scope>
    <source>
        <strain evidence="16 17">5-21a</strain>
    </source>
</reference>
<evidence type="ECO:0000256" key="4">
    <source>
        <dbReference type="ARBA" id="ARBA00022692"/>
    </source>
</evidence>
<dbReference type="InterPro" id="IPR036942">
    <property type="entry name" value="Beta-barrel_TonB_sf"/>
</dbReference>
<dbReference type="EMBL" id="AP027041">
    <property type="protein sequence ID" value="BDU17419.1"/>
    <property type="molecule type" value="Genomic_DNA"/>
</dbReference>
<keyword evidence="16" id="KW-0675">Receptor</keyword>
<protein>
    <submittedName>
        <fullName evidence="16">TonB-dependent receptor</fullName>
    </submittedName>
</protein>
<evidence type="ECO:0000256" key="3">
    <source>
        <dbReference type="ARBA" id="ARBA00022452"/>
    </source>
</evidence>
<evidence type="ECO:0000256" key="2">
    <source>
        <dbReference type="ARBA" id="ARBA00022448"/>
    </source>
</evidence>
<evidence type="ECO:0000256" key="9">
    <source>
        <dbReference type="PROSITE-ProRule" id="PRU01360"/>
    </source>
</evidence>
<keyword evidence="3 9" id="KW-1134">Transmembrane beta strand</keyword>
<dbReference type="Pfam" id="PF00593">
    <property type="entry name" value="TonB_dep_Rec_b-barrel"/>
    <property type="match status" value="1"/>
</dbReference>
<dbReference type="PANTHER" id="PTHR47234">
    <property type="match status" value="1"/>
</dbReference>
<feature type="chain" id="PRO_5045900656" evidence="13">
    <location>
        <begin position="36"/>
        <end position="821"/>
    </location>
</feature>
<keyword evidence="8 9" id="KW-0998">Cell outer membrane</keyword>
<keyword evidence="4 9" id="KW-0812">Transmembrane</keyword>
<dbReference type="PROSITE" id="PS52016">
    <property type="entry name" value="TONB_DEPENDENT_REC_3"/>
    <property type="match status" value="1"/>
</dbReference>
<dbReference type="InterPro" id="IPR012910">
    <property type="entry name" value="Plug_dom"/>
</dbReference>
<feature type="signal peptide" evidence="13">
    <location>
        <begin position="1"/>
        <end position="35"/>
    </location>
</feature>
<organism evidence="16 17">
    <name type="scientific">Lysobacter auxotrophicus</name>
    <dbReference type="NCBI Taxonomy" id="2992573"/>
    <lineage>
        <taxon>Bacteria</taxon>
        <taxon>Pseudomonadati</taxon>
        <taxon>Pseudomonadota</taxon>
        <taxon>Gammaproteobacteria</taxon>
        <taxon>Lysobacterales</taxon>
        <taxon>Lysobacteraceae</taxon>
        <taxon>Lysobacter</taxon>
    </lineage>
</organism>
<keyword evidence="5 13" id="KW-0732">Signal</keyword>
<feature type="region of interest" description="Disordered" evidence="12">
    <location>
        <begin position="448"/>
        <end position="478"/>
    </location>
</feature>
<evidence type="ECO:0000256" key="5">
    <source>
        <dbReference type="ARBA" id="ARBA00022729"/>
    </source>
</evidence>
<comment type="subcellular location">
    <subcellularLocation>
        <location evidence="1 9">Cell outer membrane</location>
        <topology evidence="1 9">Multi-pass membrane protein</topology>
    </subcellularLocation>
</comment>
<evidence type="ECO:0000256" key="13">
    <source>
        <dbReference type="SAM" id="SignalP"/>
    </source>
</evidence>
<dbReference type="CDD" id="cd01347">
    <property type="entry name" value="ligand_gated_channel"/>
    <property type="match status" value="1"/>
</dbReference>
<evidence type="ECO:0000256" key="7">
    <source>
        <dbReference type="ARBA" id="ARBA00023136"/>
    </source>
</evidence>
<feature type="domain" description="TonB-dependent receptor plug" evidence="15">
    <location>
        <begin position="81"/>
        <end position="199"/>
    </location>
</feature>
<comment type="similarity">
    <text evidence="9 11">Belongs to the TonB-dependent receptor family.</text>
</comment>
<dbReference type="Gene3D" id="2.170.130.10">
    <property type="entry name" value="TonB-dependent receptor, plug domain"/>
    <property type="match status" value="1"/>
</dbReference>
<feature type="compositionally biased region" description="Low complexity" evidence="12">
    <location>
        <begin position="461"/>
        <end position="470"/>
    </location>
</feature>
<evidence type="ECO:0000313" key="17">
    <source>
        <dbReference type="Proteomes" id="UP001317822"/>
    </source>
</evidence>
<evidence type="ECO:0000313" key="16">
    <source>
        <dbReference type="EMBL" id="BDU17419.1"/>
    </source>
</evidence>